<dbReference type="EMBL" id="VSRR010005413">
    <property type="protein sequence ID" value="MPC42378.1"/>
    <property type="molecule type" value="Genomic_DNA"/>
</dbReference>
<organism evidence="7 8">
    <name type="scientific">Portunus trituberculatus</name>
    <name type="common">Swimming crab</name>
    <name type="synonym">Neptunus trituberculatus</name>
    <dbReference type="NCBI Taxonomy" id="210409"/>
    <lineage>
        <taxon>Eukaryota</taxon>
        <taxon>Metazoa</taxon>
        <taxon>Ecdysozoa</taxon>
        <taxon>Arthropoda</taxon>
        <taxon>Crustacea</taxon>
        <taxon>Multicrustacea</taxon>
        <taxon>Malacostraca</taxon>
        <taxon>Eumalacostraca</taxon>
        <taxon>Eucarida</taxon>
        <taxon>Decapoda</taxon>
        <taxon>Pleocyemata</taxon>
        <taxon>Brachyura</taxon>
        <taxon>Eubrachyura</taxon>
        <taxon>Portunoidea</taxon>
        <taxon>Portunidae</taxon>
        <taxon>Portuninae</taxon>
        <taxon>Portunus</taxon>
    </lineage>
</organism>
<dbReference type="Gene3D" id="3.30.200.20">
    <property type="entry name" value="Phosphorylase Kinase, domain 1"/>
    <property type="match status" value="1"/>
</dbReference>
<sequence>MASSSQGDECSSVTKKRKIDFDDQGIEINPARLDGNRKRSAAGFPEAESSPTSAKRLRVCLPSRHSESSLIQKDKLDIDRSSGGHSGNKECDAVPNIKKKRQAAEFSPCSAKRQKMQSDEESSSPFLSAEMYLKDLAADEVKSPSLPFISAVTYHGELLVEPESRTVTQEGGKKQASSPEAQEQSLLNKSKEHTKPHSSDKTLSTEEAQAQRCLNQHGVPLLTESNIEDMSSAGIQSLGSGTYGSCHKVVDPNTQKILVVKTFSEDGLQELVTEAINLHELRLPGVQELVGVCVHTRQIVTHFGGTTVDQFFETKPSLADTYSVFLQLARTLQNMLEKGFAHNDIKGNNVCVQVENDVPNVTIIDLGLARKVGTLEIYEEMPDTRKLPWLAPELLRYTHPCGEASDVYSLAYLLRKKLPLKKRRGKNCSLAALEDWTWRGQRLDPSKRPSLASLIVLLETLYKEASKDTKE</sequence>
<keyword evidence="7" id="KW-0418">Kinase</keyword>
<feature type="compositionally biased region" description="Basic and acidic residues" evidence="5">
    <location>
        <begin position="75"/>
        <end position="92"/>
    </location>
</feature>
<dbReference type="SMART" id="SM00220">
    <property type="entry name" value="S_TKc"/>
    <property type="match status" value="1"/>
</dbReference>
<keyword evidence="8" id="KW-1185">Reference proteome</keyword>
<reference evidence="7 8" key="1">
    <citation type="submission" date="2019-05" db="EMBL/GenBank/DDBJ databases">
        <title>Another draft genome of Portunus trituberculatus and its Hox gene families provides insights of decapod evolution.</title>
        <authorList>
            <person name="Jeong J.-H."/>
            <person name="Song I."/>
            <person name="Kim S."/>
            <person name="Choi T."/>
            <person name="Kim D."/>
            <person name="Ryu S."/>
            <person name="Kim W."/>
        </authorList>
    </citation>
    <scope>NUCLEOTIDE SEQUENCE [LARGE SCALE GENOMIC DNA]</scope>
    <source>
        <tissue evidence="7">Muscle</tissue>
    </source>
</reference>
<evidence type="ECO:0000259" key="6">
    <source>
        <dbReference type="PROSITE" id="PS50011"/>
    </source>
</evidence>
<feature type="domain" description="Protein kinase" evidence="6">
    <location>
        <begin position="232"/>
        <end position="471"/>
    </location>
</feature>
<protein>
    <submittedName>
        <fullName evidence="7">Dual specificity testis-specific protein kinase 1</fullName>
    </submittedName>
</protein>
<dbReference type="GO" id="GO:0005737">
    <property type="term" value="C:cytoplasm"/>
    <property type="evidence" value="ECO:0007669"/>
    <property type="project" value="TreeGrafter"/>
</dbReference>
<accession>A0A5B7FB87</accession>
<dbReference type="InterPro" id="IPR008271">
    <property type="entry name" value="Ser/Thr_kinase_AS"/>
</dbReference>
<dbReference type="Pfam" id="PF00069">
    <property type="entry name" value="Pkinase"/>
    <property type="match status" value="1"/>
</dbReference>
<dbReference type="InterPro" id="IPR017441">
    <property type="entry name" value="Protein_kinase_ATP_BS"/>
</dbReference>
<evidence type="ECO:0000256" key="3">
    <source>
        <dbReference type="PROSITE-ProRule" id="PRU10141"/>
    </source>
</evidence>
<dbReference type="PROSITE" id="PS50011">
    <property type="entry name" value="PROTEIN_KINASE_DOM"/>
    <property type="match status" value="1"/>
</dbReference>
<dbReference type="PANTHER" id="PTHR23257">
    <property type="entry name" value="SERINE-THREONINE PROTEIN KINASE"/>
    <property type="match status" value="1"/>
</dbReference>
<dbReference type="SUPFAM" id="SSF56112">
    <property type="entry name" value="Protein kinase-like (PK-like)"/>
    <property type="match status" value="1"/>
</dbReference>
<dbReference type="PROSITE" id="PS00108">
    <property type="entry name" value="PROTEIN_KINASE_ST"/>
    <property type="match status" value="1"/>
</dbReference>
<keyword evidence="7" id="KW-0808">Transferase</keyword>
<dbReference type="AlphaFoldDB" id="A0A5B7FB87"/>
<feature type="compositionally biased region" description="Basic and acidic residues" evidence="5">
    <location>
        <begin position="189"/>
        <end position="204"/>
    </location>
</feature>
<dbReference type="OrthoDB" id="6375533at2759"/>
<feature type="region of interest" description="Disordered" evidence="5">
    <location>
        <begin position="75"/>
        <end position="125"/>
    </location>
</feature>
<comment type="caution">
    <text evidence="7">The sequence shown here is derived from an EMBL/GenBank/DDBJ whole genome shotgun (WGS) entry which is preliminary data.</text>
</comment>
<feature type="compositionally biased region" description="Polar residues" evidence="5">
    <location>
        <begin position="165"/>
        <end position="188"/>
    </location>
</feature>
<keyword evidence="2 3" id="KW-0067">ATP-binding</keyword>
<dbReference type="CDD" id="cd00180">
    <property type="entry name" value="PKc"/>
    <property type="match status" value="1"/>
</dbReference>
<evidence type="ECO:0000256" key="2">
    <source>
        <dbReference type="ARBA" id="ARBA00022840"/>
    </source>
</evidence>
<feature type="compositionally biased region" description="Polar residues" evidence="5">
    <location>
        <begin position="1"/>
        <end position="13"/>
    </location>
</feature>
<keyword evidence="4" id="KW-0723">Serine/threonine-protein kinase</keyword>
<dbReference type="InterPro" id="IPR011009">
    <property type="entry name" value="Kinase-like_dom_sf"/>
</dbReference>
<gene>
    <name evidence="7" type="primary">Tesk1_0</name>
    <name evidence="7" type="ORF">E2C01_035999</name>
</gene>
<proteinExistence type="inferred from homology"/>
<dbReference type="InterPro" id="IPR000719">
    <property type="entry name" value="Prot_kinase_dom"/>
</dbReference>
<comment type="similarity">
    <text evidence="4">Belongs to the protein kinase superfamily.</text>
</comment>
<feature type="region of interest" description="Disordered" evidence="5">
    <location>
        <begin position="162"/>
        <end position="208"/>
    </location>
</feature>
<dbReference type="PROSITE" id="PS00107">
    <property type="entry name" value="PROTEIN_KINASE_ATP"/>
    <property type="match status" value="1"/>
</dbReference>
<dbReference type="GO" id="GO:0005524">
    <property type="term" value="F:ATP binding"/>
    <property type="evidence" value="ECO:0007669"/>
    <property type="project" value="UniProtKB-UniRule"/>
</dbReference>
<evidence type="ECO:0000256" key="4">
    <source>
        <dbReference type="RuleBase" id="RU000304"/>
    </source>
</evidence>
<keyword evidence="1 3" id="KW-0547">Nucleotide-binding</keyword>
<feature type="binding site" evidence="3">
    <location>
        <position position="261"/>
    </location>
    <ligand>
        <name>ATP</name>
        <dbReference type="ChEBI" id="CHEBI:30616"/>
    </ligand>
</feature>
<evidence type="ECO:0000313" key="8">
    <source>
        <dbReference type="Proteomes" id="UP000324222"/>
    </source>
</evidence>
<evidence type="ECO:0000313" key="7">
    <source>
        <dbReference type="EMBL" id="MPC42378.1"/>
    </source>
</evidence>
<dbReference type="Gene3D" id="1.10.510.10">
    <property type="entry name" value="Transferase(Phosphotransferase) domain 1"/>
    <property type="match status" value="1"/>
</dbReference>
<evidence type="ECO:0000256" key="1">
    <source>
        <dbReference type="ARBA" id="ARBA00022741"/>
    </source>
</evidence>
<name>A0A5B7FB87_PORTR</name>
<dbReference type="GO" id="GO:0004674">
    <property type="term" value="F:protein serine/threonine kinase activity"/>
    <property type="evidence" value="ECO:0007669"/>
    <property type="project" value="UniProtKB-KW"/>
</dbReference>
<feature type="region of interest" description="Disordered" evidence="5">
    <location>
        <begin position="1"/>
        <end position="58"/>
    </location>
</feature>
<evidence type="ECO:0000256" key="5">
    <source>
        <dbReference type="SAM" id="MobiDB-lite"/>
    </source>
</evidence>
<dbReference type="InterPro" id="IPR050167">
    <property type="entry name" value="Ser_Thr_protein_kinase"/>
</dbReference>
<dbReference type="GO" id="GO:0007165">
    <property type="term" value="P:signal transduction"/>
    <property type="evidence" value="ECO:0007669"/>
    <property type="project" value="TreeGrafter"/>
</dbReference>
<dbReference type="Proteomes" id="UP000324222">
    <property type="component" value="Unassembled WGS sequence"/>
</dbReference>